<dbReference type="AlphaFoldDB" id="A0A9P6SKH0"/>
<feature type="chain" id="PRO_5040514334" description="DUF7728 domain-containing protein" evidence="3">
    <location>
        <begin position="19"/>
        <end position="367"/>
    </location>
</feature>
<evidence type="ECO:0000256" key="3">
    <source>
        <dbReference type="SAM" id="SignalP"/>
    </source>
</evidence>
<feature type="signal peptide" evidence="3">
    <location>
        <begin position="1"/>
        <end position="18"/>
    </location>
</feature>
<evidence type="ECO:0000259" key="4">
    <source>
        <dbReference type="Pfam" id="PF24854"/>
    </source>
</evidence>
<accession>A0A9P6SKH0</accession>
<comment type="caution">
    <text evidence="5">The sequence shown here is derived from an EMBL/GenBank/DDBJ whole genome shotgun (WGS) entry which is preliminary data.</text>
</comment>
<keyword evidence="6" id="KW-1185">Reference proteome</keyword>
<evidence type="ECO:0000313" key="6">
    <source>
        <dbReference type="Proteomes" id="UP000785200"/>
    </source>
</evidence>
<keyword evidence="2" id="KW-0812">Transmembrane</keyword>
<dbReference type="EMBL" id="VNKQ01000020">
    <property type="protein sequence ID" value="KAG0645113.1"/>
    <property type="molecule type" value="Genomic_DNA"/>
</dbReference>
<feature type="transmembrane region" description="Helical" evidence="2">
    <location>
        <begin position="283"/>
        <end position="312"/>
    </location>
</feature>
<organism evidence="5 6">
    <name type="scientific">Hyphodiscus hymeniophilus</name>
    <dbReference type="NCBI Taxonomy" id="353542"/>
    <lineage>
        <taxon>Eukaryota</taxon>
        <taxon>Fungi</taxon>
        <taxon>Dikarya</taxon>
        <taxon>Ascomycota</taxon>
        <taxon>Pezizomycotina</taxon>
        <taxon>Leotiomycetes</taxon>
        <taxon>Helotiales</taxon>
        <taxon>Hyphodiscaceae</taxon>
        <taxon>Hyphodiscus</taxon>
    </lineage>
</organism>
<protein>
    <recommendedName>
        <fullName evidence="4">DUF7728 domain-containing protein</fullName>
    </recommendedName>
</protein>
<gene>
    <name evidence="5" type="ORF">D0Z07_9253</name>
</gene>
<feature type="compositionally biased region" description="Basic residues" evidence="1">
    <location>
        <begin position="248"/>
        <end position="267"/>
    </location>
</feature>
<dbReference type="OrthoDB" id="5409353at2759"/>
<evidence type="ECO:0000256" key="2">
    <source>
        <dbReference type="SAM" id="Phobius"/>
    </source>
</evidence>
<keyword evidence="3" id="KW-0732">Signal</keyword>
<dbReference type="Proteomes" id="UP000785200">
    <property type="component" value="Unassembled WGS sequence"/>
</dbReference>
<feature type="region of interest" description="Disordered" evidence="1">
    <location>
        <begin position="232"/>
        <end position="267"/>
    </location>
</feature>
<dbReference type="PANTHER" id="PTHR40622">
    <property type="match status" value="1"/>
</dbReference>
<sequence>MRFSQLGATLAAVAQAQAFLLPPTITEADSDIINILPFEDAVSIKDQAVEIPCPGCPVAITDLEGKMHSAQVENILRLNFSLSLNEQDRLLMNDIQIYPIDAESPTSLGLLTADQLVKSPGGVWQYAASPKLGYSLMVSHPSDTSNNEQLDLILVKLEVLEVADKFVDRIPAVVIKLLETPSGKLMIGDTEIIAVPSRVSAPIDSGKECTTILCKWRAIIAGKLSKIKGCAGKNRHGGHGKQSQGLRPHGHGRPRPHGPHRPHRHYHRSGGFARFLRSIALHVFVPIMIGVVVGVTTSLVGMVVGHLIVFLWRAVFRRGQRGQHHRVQEVVVEDGEEKAFLEPQCPPPTYEEAPAYEVATADEKSSA</sequence>
<name>A0A9P6SKH0_9HELO</name>
<evidence type="ECO:0000313" key="5">
    <source>
        <dbReference type="EMBL" id="KAG0645113.1"/>
    </source>
</evidence>
<proteinExistence type="predicted"/>
<keyword evidence="2" id="KW-1133">Transmembrane helix</keyword>
<feature type="domain" description="DUF7728" evidence="4">
    <location>
        <begin position="45"/>
        <end position="193"/>
    </location>
</feature>
<dbReference type="InterPro" id="IPR056145">
    <property type="entry name" value="DUF7728"/>
</dbReference>
<keyword evidence="2" id="KW-0472">Membrane</keyword>
<reference evidence="5" key="1">
    <citation type="submission" date="2019-07" db="EMBL/GenBank/DDBJ databases">
        <title>Hyphodiscus hymeniophilus genome sequencing and assembly.</title>
        <authorList>
            <person name="Kramer G."/>
            <person name="Nodwell J."/>
        </authorList>
    </citation>
    <scope>NUCLEOTIDE SEQUENCE</scope>
    <source>
        <strain evidence="5">ATCC 34498</strain>
    </source>
</reference>
<evidence type="ECO:0000256" key="1">
    <source>
        <dbReference type="SAM" id="MobiDB-lite"/>
    </source>
</evidence>
<dbReference type="PANTHER" id="PTHR40622:SF1">
    <property type="match status" value="1"/>
</dbReference>
<dbReference type="Pfam" id="PF24854">
    <property type="entry name" value="DUF7728"/>
    <property type="match status" value="1"/>
</dbReference>